<dbReference type="AlphaFoldDB" id="A0AAD6X0R4"/>
<dbReference type="GO" id="GO:0008017">
    <property type="term" value="F:microtubule binding"/>
    <property type="evidence" value="ECO:0007669"/>
    <property type="project" value="TreeGrafter"/>
</dbReference>
<dbReference type="InterPro" id="IPR027417">
    <property type="entry name" value="P-loop_NTPase"/>
</dbReference>
<dbReference type="GO" id="GO:0005874">
    <property type="term" value="C:microtubule"/>
    <property type="evidence" value="ECO:0007669"/>
    <property type="project" value="TreeGrafter"/>
</dbReference>
<dbReference type="GO" id="GO:0005886">
    <property type="term" value="C:plasma membrane"/>
    <property type="evidence" value="ECO:0007669"/>
    <property type="project" value="TreeGrafter"/>
</dbReference>
<dbReference type="PANTHER" id="PTHR11566">
    <property type="entry name" value="DYNAMIN"/>
    <property type="match status" value="1"/>
</dbReference>
<dbReference type="Pfam" id="PF01031">
    <property type="entry name" value="Dynamin_M"/>
    <property type="match status" value="1"/>
</dbReference>
<evidence type="ECO:0000256" key="1">
    <source>
        <dbReference type="ARBA" id="ARBA00022741"/>
    </source>
</evidence>
<dbReference type="InterPro" id="IPR001401">
    <property type="entry name" value="Dynamin_GTPase"/>
</dbReference>
<dbReference type="PRINTS" id="PR00195">
    <property type="entry name" value="DYNAMIN"/>
</dbReference>
<dbReference type="InterPro" id="IPR020850">
    <property type="entry name" value="GED_dom"/>
</dbReference>
<keyword evidence="7" id="KW-1185">Reference proteome</keyword>
<feature type="domain" description="Dynamin-type G" evidence="5">
    <location>
        <begin position="34"/>
        <end position="338"/>
    </location>
</feature>
<dbReference type="InterPro" id="IPR003130">
    <property type="entry name" value="GED"/>
</dbReference>
<protein>
    <submittedName>
        <fullName evidence="6">P-loop containing nucleoside triphosphate hydrolase protein</fullName>
    </submittedName>
</protein>
<reference evidence="6" key="1">
    <citation type="submission" date="2023-03" db="EMBL/GenBank/DDBJ databases">
        <title>Massive genome expansion in bonnet fungi (Mycena s.s.) driven by repeated elements and novel gene families across ecological guilds.</title>
        <authorList>
            <consortium name="Lawrence Berkeley National Laboratory"/>
            <person name="Harder C.B."/>
            <person name="Miyauchi S."/>
            <person name="Viragh M."/>
            <person name="Kuo A."/>
            <person name="Thoen E."/>
            <person name="Andreopoulos B."/>
            <person name="Lu D."/>
            <person name="Skrede I."/>
            <person name="Drula E."/>
            <person name="Henrissat B."/>
            <person name="Morin E."/>
            <person name="Kohler A."/>
            <person name="Barry K."/>
            <person name="LaButti K."/>
            <person name="Morin E."/>
            <person name="Salamov A."/>
            <person name="Lipzen A."/>
            <person name="Mereny Z."/>
            <person name="Hegedus B."/>
            <person name="Baldrian P."/>
            <person name="Stursova M."/>
            <person name="Weitz H."/>
            <person name="Taylor A."/>
            <person name="Grigoriev I.V."/>
            <person name="Nagy L.G."/>
            <person name="Martin F."/>
            <person name="Kauserud H."/>
        </authorList>
    </citation>
    <scope>NUCLEOTIDE SEQUENCE</scope>
    <source>
        <strain evidence="6">CBHHK200</strain>
    </source>
</reference>
<organism evidence="6 7">
    <name type="scientific">Mycena alexandri</name>
    <dbReference type="NCBI Taxonomy" id="1745969"/>
    <lineage>
        <taxon>Eukaryota</taxon>
        <taxon>Fungi</taxon>
        <taxon>Dikarya</taxon>
        <taxon>Basidiomycota</taxon>
        <taxon>Agaricomycotina</taxon>
        <taxon>Agaricomycetes</taxon>
        <taxon>Agaricomycetidae</taxon>
        <taxon>Agaricales</taxon>
        <taxon>Marasmiineae</taxon>
        <taxon>Mycenaceae</taxon>
        <taxon>Mycena</taxon>
    </lineage>
</organism>
<dbReference type="Proteomes" id="UP001218188">
    <property type="component" value="Unassembled WGS sequence"/>
</dbReference>
<accession>A0AAD6X0R4</accession>
<dbReference type="Gene3D" id="3.40.50.300">
    <property type="entry name" value="P-loop containing nucleotide triphosphate hydrolases"/>
    <property type="match status" value="1"/>
</dbReference>
<dbReference type="Pfam" id="PF00350">
    <property type="entry name" value="Dynamin_N"/>
    <property type="match status" value="1"/>
</dbReference>
<evidence type="ECO:0000259" key="5">
    <source>
        <dbReference type="PROSITE" id="PS51718"/>
    </source>
</evidence>
<proteinExistence type="predicted"/>
<keyword evidence="1" id="KW-0547">Nucleotide-binding</keyword>
<dbReference type="CDD" id="cd08771">
    <property type="entry name" value="DLP_1"/>
    <property type="match status" value="1"/>
</dbReference>
<name>A0AAD6X0R4_9AGAR</name>
<dbReference type="InterPro" id="IPR045063">
    <property type="entry name" value="Dynamin_N"/>
</dbReference>
<dbReference type="EMBL" id="JARJCM010000074">
    <property type="protein sequence ID" value="KAJ7032332.1"/>
    <property type="molecule type" value="Genomic_DNA"/>
</dbReference>
<dbReference type="InterPro" id="IPR000375">
    <property type="entry name" value="Dynamin_stalk"/>
</dbReference>
<dbReference type="Gene3D" id="1.20.120.1240">
    <property type="entry name" value="Dynamin, middle domain"/>
    <property type="match status" value="1"/>
</dbReference>
<evidence type="ECO:0000256" key="2">
    <source>
        <dbReference type="ARBA" id="ARBA00023134"/>
    </source>
</evidence>
<evidence type="ECO:0000259" key="4">
    <source>
        <dbReference type="PROSITE" id="PS51388"/>
    </source>
</evidence>
<evidence type="ECO:0000313" key="7">
    <source>
        <dbReference type="Proteomes" id="UP001218188"/>
    </source>
</evidence>
<dbReference type="InterPro" id="IPR030381">
    <property type="entry name" value="G_DYNAMIN_dom"/>
</dbReference>
<feature type="region of interest" description="Disordered" evidence="3">
    <location>
        <begin position="638"/>
        <end position="667"/>
    </location>
</feature>
<dbReference type="GO" id="GO:0005525">
    <property type="term" value="F:GTP binding"/>
    <property type="evidence" value="ECO:0007669"/>
    <property type="project" value="InterPro"/>
</dbReference>
<comment type="caution">
    <text evidence="6">The sequence shown here is derived from an EMBL/GenBank/DDBJ whole genome shotgun (WGS) entry which is preliminary data.</text>
</comment>
<dbReference type="SMART" id="SM00053">
    <property type="entry name" value="DYNc"/>
    <property type="match status" value="1"/>
</dbReference>
<dbReference type="GO" id="GO:0005737">
    <property type="term" value="C:cytoplasm"/>
    <property type="evidence" value="ECO:0007669"/>
    <property type="project" value="TreeGrafter"/>
</dbReference>
<keyword evidence="2" id="KW-0342">GTP-binding</keyword>
<feature type="domain" description="GED" evidence="4">
    <location>
        <begin position="671"/>
        <end position="764"/>
    </location>
</feature>
<dbReference type="Pfam" id="PF02212">
    <property type="entry name" value="GED"/>
    <property type="match status" value="1"/>
</dbReference>
<dbReference type="PROSITE" id="PS51718">
    <property type="entry name" value="G_DYNAMIN_2"/>
    <property type="match status" value="1"/>
</dbReference>
<dbReference type="GO" id="GO:0031623">
    <property type="term" value="P:receptor internalization"/>
    <property type="evidence" value="ECO:0007669"/>
    <property type="project" value="TreeGrafter"/>
</dbReference>
<evidence type="ECO:0000313" key="6">
    <source>
        <dbReference type="EMBL" id="KAJ7032332.1"/>
    </source>
</evidence>
<feature type="region of interest" description="Disordered" evidence="3">
    <location>
        <begin position="576"/>
        <end position="601"/>
    </location>
</feature>
<evidence type="ECO:0000256" key="3">
    <source>
        <dbReference type="SAM" id="MobiDB-lite"/>
    </source>
</evidence>
<dbReference type="SUPFAM" id="SSF52540">
    <property type="entry name" value="P-loop containing nucleoside triphosphate hydrolases"/>
    <property type="match status" value="1"/>
</dbReference>
<feature type="compositionally biased region" description="Pro residues" evidence="3">
    <location>
        <begin position="640"/>
        <end position="659"/>
    </location>
</feature>
<dbReference type="PROSITE" id="PS51388">
    <property type="entry name" value="GED"/>
    <property type="match status" value="1"/>
</dbReference>
<keyword evidence="6" id="KW-0378">Hydrolase</keyword>
<dbReference type="PANTHER" id="PTHR11566:SF131">
    <property type="entry name" value="GTPASE, PUTATIVE (AFU_ORTHOLOGUE AFUA_6G07630)-RELATED"/>
    <property type="match status" value="1"/>
</dbReference>
<dbReference type="InterPro" id="IPR022812">
    <property type="entry name" value="Dynamin"/>
</dbReference>
<gene>
    <name evidence="6" type="ORF">C8F04DRAFT_1107900</name>
</gene>
<sequence length="764" mass="83898">MSSPSQLSQSTYATQRKEMLALMSRLRSVGAQTELDLPRIAVIGNQSAGKSSLVEAISGIKVPRESGTCTRCPFECRMSSAPEWSCRISIRREFDNTGKHLREVSEEAFGDPIKDKDAVELMLRRAQLVALDSTADLAAVLKMDAEELKDKTQTGSFSKNVVCIDLEGPELTDLQFVDLPGIIQNAKPEMVRLVEEMVVENIRGNCLILVAIPMTDDIENQKAMSLAREQDPNGNRTIGVLTKPDLVSAGSTKSRALWLDVIERRRHKLLHGYYCTRQPDEEERARGVTVSEAREAERDFFAAAPGWSTSAEQDRFGTDKLISTLSTLLIQNIVEKLPAILQTASTHLEQCRAALASLPEPSTEDPATHMLTLMTEFCGEIRQIVHGSLSPSGLIQNNNAAFGEFKIAIRRTAPRFVALVHADGGNALPDVVSDDEDENPEVLDENSSKARKPVYLSDVREVVQKARSRELPGDVPPGAKALLIARFQETWRSSTEACFQRVRQSIRDVLFHVMDRIFFRYGTLRNILHAYLFNLLALHAADCMKYLEAILEMETTPMTQNDHYLQVTTEKWAARYKEQRVGKTPSTNAAPASKRRKVDDPTATSGFGGAFAFPSATSAFGTQPNPFAAFTANVAASPAAAPPSTPVPPAFGGPAPTPPAATSSTQTAQVNEALSDKYETEIMLMSGRVIDNIPGLIDAKFVKALAKGLQGNLIREFKLGQPEAHARCAAYLTEDPAVVAKRGELAQRMKMLEGVQRDLLSFEK</sequence>
<dbReference type="GO" id="GO:0003924">
    <property type="term" value="F:GTPase activity"/>
    <property type="evidence" value="ECO:0007669"/>
    <property type="project" value="InterPro"/>
</dbReference>